<sequence length="174" mass="19500">MNESGHSLRDIRRLVLDTNVVMALWHFRDPALARLRSHCESGEAVLLCRADSLDELRRVLAYRQFGVEPARQAEIHAGYVAASHCLPDPDEALRATLATLPRCSDRDDQKFLEIAWAGEAGVLLTRDKLLLKLARKSPFREALRIMTPESFERSLEDAGQRPAQENAGEAVKNA</sequence>
<accession>A0ABV2CQJ3</accession>
<name>A0ABV2CQJ3_9RHOO</name>
<gene>
    <name evidence="3" type="ORF">ABVT11_10225</name>
</gene>
<dbReference type="PANTHER" id="PTHR34610:SF3">
    <property type="entry name" value="SSL7007 PROTEIN"/>
    <property type="match status" value="1"/>
</dbReference>
<feature type="region of interest" description="Disordered" evidence="1">
    <location>
        <begin position="151"/>
        <end position="174"/>
    </location>
</feature>
<feature type="domain" description="PIN" evidence="2">
    <location>
        <begin position="13"/>
        <end position="128"/>
    </location>
</feature>
<keyword evidence="4" id="KW-1185">Reference proteome</keyword>
<dbReference type="InterPro" id="IPR002716">
    <property type="entry name" value="PIN_dom"/>
</dbReference>
<organism evidence="3 4">
    <name type="scientific">Uliginosibacterium paludis</name>
    <dbReference type="NCBI Taxonomy" id="1615952"/>
    <lineage>
        <taxon>Bacteria</taxon>
        <taxon>Pseudomonadati</taxon>
        <taxon>Pseudomonadota</taxon>
        <taxon>Betaproteobacteria</taxon>
        <taxon>Rhodocyclales</taxon>
        <taxon>Zoogloeaceae</taxon>
        <taxon>Uliginosibacterium</taxon>
    </lineage>
</organism>
<dbReference type="CDD" id="cd09854">
    <property type="entry name" value="PIN_VapC-like"/>
    <property type="match status" value="1"/>
</dbReference>
<dbReference type="PANTHER" id="PTHR34610">
    <property type="entry name" value="SSL7007 PROTEIN"/>
    <property type="match status" value="1"/>
</dbReference>
<dbReference type="Proteomes" id="UP001548590">
    <property type="component" value="Unassembled WGS sequence"/>
</dbReference>
<dbReference type="InterPro" id="IPR002850">
    <property type="entry name" value="PIN_toxin-like"/>
</dbReference>
<dbReference type="EMBL" id="JBEWLZ010000005">
    <property type="protein sequence ID" value="MET1490200.1"/>
    <property type="molecule type" value="Genomic_DNA"/>
</dbReference>
<dbReference type="Pfam" id="PF13470">
    <property type="entry name" value="PIN_3"/>
    <property type="match status" value="1"/>
</dbReference>
<protein>
    <submittedName>
        <fullName evidence="3">PIN domain-containing protein</fullName>
    </submittedName>
</protein>
<proteinExistence type="predicted"/>
<comment type="caution">
    <text evidence="3">The sequence shown here is derived from an EMBL/GenBank/DDBJ whole genome shotgun (WGS) entry which is preliminary data.</text>
</comment>
<dbReference type="SUPFAM" id="SSF88723">
    <property type="entry name" value="PIN domain-like"/>
    <property type="match status" value="1"/>
</dbReference>
<evidence type="ECO:0000313" key="3">
    <source>
        <dbReference type="EMBL" id="MET1490200.1"/>
    </source>
</evidence>
<dbReference type="InterPro" id="IPR029060">
    <property type="entry name" value="PIN-like_dom_sf"/>
</dbReference>
<dbReference type="RefSeq" id="WP_345928336.1">
    <property type="nucleotide sequence ID" value="NZ_JBDIVF010000006.1"/>
</dbReference>
<evidence type="ECO:0000313" key="4">
    <source>
        <dbReference type="Proteomes" id="UP001548590"/>
    </source>
</evidence>
<reference evidence="3 4" key="1">
    <citation type="submission" date="2024-07" db="EMBL/GenBank/DDBJ databases">
        <title>Uliginosibacterium paludis KCTC:42655.</title>
        <authorList>
            <person name="Kim M.K."/>
        </authorList>
    </citation>
    <scope>NUCLEOTIDE SEQUENCE [LARGE SCALE GENOMIC DNA]</scope>
    <source>
        <strain evidence="3 4">KCTC 42655</strain>
    </source>
</reference>
<evidence type="ECO:0000256" key="1">
    <source>
        <dbReference type="SAM" id="MobiDB-lite"/>
    </source>
</evidence>
<evidence type="ECO:0000259" key="2">
    <source>
        <dbReference type="Pfam" id="PF13470"/>
    </source>
</evidence>